<dbReference type="AlphaFoldDB" id="A0A1G7TMB5"/>
<proteinExistence type="predicted"/>
<dbReference type="PANTHER" id="PTHR35333">
    <property type="entry name" value="BETA-LACTAMASE"/>
    <property type="match status" value="1"/>
</dbReference>
<dbReference type="InterPro" id="IPR045155">
    <property type="entry name" value="Beta-lactam_cat"/>
</dbReference>
<dbReference type="EMBL" id="FNCK01000006">
    <property type="protein sequence ID" value="SDG36468.1"/>
    <property type="molecule type" value="Genomic_DNA"/>
</dbReference>
<dbReference type="STRING" id="120956.SAMN05421791_10680"/>
<dbReference type="InterPro" id="IPR000871">
    <property type="entry name" value="Beta-lactam_class-A"/>
</dbReference>
<feature type="region of interest" description="Disordered" evidence="1">
    <location>
        <begin position="119"/>
        <end position="170"/>
    </location>
</feature>
<dbReference type="GO" id="GO:0008800">
    <property type="term" value="F:beta-lactamase activity"/>
    <property type="evidence" value="ECO:0007669"/>
    <property type="project" value="InterPro"/>
</dbReference>
<dbReference type="OrthoDB" id="2134071at2"/>
<protein>
    <submittedName>
        <fullName evidence="3">Beta-lactamase enzyme family protein</fullName>
    </submittedName>
</protein>
<dbReference type="PANTHER" id="PTHR35333:SF3">
    <property type="entry name" value="BETA-LACTAMASE-TYPE TRANSPEPTIDASE FOLD CONTAINING PROTEIN"/>
    <property type="match status" value="1"/>
</dbReference>
<feature type="region of interest" description="Disordered" evidence="1">
    <location>
        <begin position="95"/>
        <end position="114"/>
    </location>
</feature>
<sequence length="426" mass="47681">MDLKLMTLLTLTCISLTGCQNEKLSNNTSPSSTLETTVLQTSSIESSGALEEQSEEENVSEISSVNEITESDESEVPNKETTLSKADKLRQAINKKQNATNVDPGTTADPALEVSTLEEVLRTDEPETDTSEQESTTLSEEEVKSNINDSTTTTTSKESEDTDNLETNTSFSIDYGQYNSVEEVIEDLIDEYGFDSSNLGIAYQNFVTEESYFLNENKARHAASTNKVGTSVLYLDLIEMGALDWDSQLPSTSQDFEEGGGKITNSPPRSSYSLKELISNLLVFSDNTAWNILINYYNNNYGDYRNDLIELSGISNKPTALTHNMNFATPNMLIGYLNRIAREDKYQPIIDYMSIAQEGQRFKLYVDKGMATKYGQYGNGYHDTGIYFENGKPIYSLVLMTNDIGTVDSFMGELNLRINEWYHYQQ</sequence>
<dbReference type="Gene3D" id="3.40.710.10">
    <property type="entry name" value="DD-peptidase/beta-lactamase superfamily"/>
    <property type="match status" value="1"/>
</dbReference>
<accession>A0A1G7TMB5</accession>
<dbReference type="InterPro" id="IPR012338">
    <property type="entry name" value="Beta-lactam/transpept-like"/>
</dbReference>
<dbReference type="GO" id="GO:0046677">
    <property type="term" value="P:response to antibiotic"/>
    <property type="evidence" value="ECO:0007669"/>
    <property type="project" value="InterPro"/>
</dbReference>
<name>A0A1G7TMB5_9LACT</name>
<evidence type="ECO:0000259" key="2">
    <source>
        <dbReference type="Pfam" id="PF13354"/>
    </source>
</evidence>
<feature type="domain" description="Beta-lactamase class A catalytic" evidence="2">
    <location>
        <begin position="200"/>
        <end position="399"/>
    </location>
</feature>
<evidence type="ECO:0000313" key="4">
    <source>
        <dbReference type="Proteomes" id="UP000199708"/>
    </source>
</evidence>
<reference evidence="3 4" key="1">
    <citation type="submission" date="2016-10" db="EMBL/GenBank/DDBJ databases">
        <authorList>
            <person name="de Groot N.N."/>
        </authorList>
    </citation>
    <scope>NUCLEOTIDE SEQUENCE [LARGE SCALE GENOMIC DNA]</scope>
    <source>
        <strain evidence="3 4">ATCC BAA-466</strain>
    </source>
</reference>
<gene>
    <name evidence="3" type="ORF">SAMN05421791_10680</name>
</gene>
<dbReference type="SUPFAM" id="SSF56601">
    <property type="entry name" value="beta-lactamase/transpeptidase-like"/>
    <property type="match status" value="1"/>
</dbReference>
<dbReference type="RefSeq" id="WP_090290089.1">
    <property type="nucleotide sequence ID" value="NZ_FNCK01000006.1"/>
</dbReference>
<organism evidence="3 4">
    <name type="scientific">Facklamia miroungae</name>
    <dbReference type="NCBI Taxonomy" id="120956"/>
    <lineage>
        <taxon>Bacteria</taxon>
        <taxon>Bacillati</taxon>
        <taxon>Bacillota</taxon>
        <taxon>Bacilli</taxon>
        <taxon>Lactobacillales</taxon>
        <taxon>Aerococcaceae</taxon>
        <taxon>Facklamia</taxon>
    </lineage>
</organism>
<dbReference type="PROSITE" id="PS51257">
    <property type="entry name" value="PROKAR_LIPOPROTEIN"/>
    <property type="match status" value="1"/>
</dbReference>
<feature type="region of interest" description="Disordered" evidence="1">
    <location>
        <begin position="44"/>
        <end position="86"/>
    </location>
</feature>
<evidence type="ECO:0000313" key="3">
    <source>
        <dbReference type="EMBL" id="SDG36468.1"/>
    </source>
</evidence>
<evidence type="ECO:0000256" key="1">
    <source>
        <dbReference type="SAM" id="MobiDB-lite"/>
    </source>
</evidence>
<keyword evidence="4" id="KW-1185">Reference proteome</keyword>
<dbReference type="Proteomes" id="UP000199708">
    <property type="component" value="Unassembled WGS sequence"/>
</dbReference>
<dbReference type="GO" id="GO:0030655">
    <property type="term" value="P:beta-lactam antibiotic catabolic process"/>
    <property type="evidence" value="ECO:0007669"/>
    <property type="project" value="InterPro"/>
</dbReference>
<feature type="compositionally biased region" description="Polar residues" evidence="1">
    <location>
        <begin position="95"/>
        <end position="104"/>
    </location>
</feature>
<dbReference type="Pfam" id="PF13354">
    <property type="entry name" value="Beta-lactamase2"/>
    <property type="match status" value="1"/>
</dbReference>